<dbReference type="Pfam" id="PF00534">
    <property type="entry name" value="Glycos_transf_1"/>
    <property type="match status" value="1"/>
</dbReference>
<dbReference type="GO" id="GO:0016757">
    <property type="term" value="F:glycosyltransferase activity"/>
    <property type="evidence" value="ECO:0007669"/>
    <property type="project" value="InterPro"/>
</dbReference>
<name>A0A179SWG6_9BACI</name>
<evidence type="ECO:0000259" key="1">
    <source>
        <dbReference type="Pfam" id="PF00534"/>
    </source>
</evidence>
<dbReference type="Gene3D" id="3.40.50.2000">
    <property type="entry name" value="Glycogen Phosphorylase B"/>
    <property type="match status" value="1"/>
</dbReference>
<dbReference type="OrthoDB" id="158463at2"/>
<protein>
    <submittedName>
        <fullName evidence="2">Glycosyl transferase family 1</fullName>
    </submittedName>
</protein>
<comment type="caution">
    <text evidence="2">The sequence shown here is derived from an EMBL/GenBank/DDBJ whole genome shotgun (WGS) entry which is preliminary data.</text>
</comment>
<dbReference type="PANTHER" id="PTHR12526">
    <property type="entry name" value="GLYCOSYLTRANSFERASE"/>
    <property type="match status" value="1"/>
</dbReference>
<dbReference type="Proteomes" id="UP000078534">
    <property type="component" value="Unassembled WGS sequence"/>
</dbReference>
<keyword evidence="2" id="KW-0808">Transferase</keyword>
<feature type="domain" description="Glycosyl transferase family 1" evidence="1">
    <location>
        <begin position="167"/>
        <end position="327"/>
    </location>
</feature>
<accession>A0A179SWG6</accession>
<dbReference type="EMBL" id="LWSG01000026">
    <property type="protein sequence ID" value="OAS84622.1"/>
    <property type="molecule type" value="Genomic_DNA"/>
</dbReference>
<evidence type="ECO:0000313" key="2">
    <source>
        <dbReference type="EMBL" id="OAS84622.1"/>
    </source>
</evidence>
<sequence length="360" mass="41179">MNILFVFYVPSGGVETLNRQRCTALKKYKINGHCLYYEKRRELVNDHNTPTFITNNDNEIKKILDQGNYSAVVVISDFQALPRFRSMGYQGKMIIEIQGYGPKNVARTALKNAIPQVTTHANGFLNPKTPHIMQLLDELYPSIPKFSFNNCFDTSQFSYRSIPSNPSPMIAWIGRIEDNKNWREFLQIGNLLIKQYNPNIQLHMFEDPTISDPNERIEFKNLITQLNLQQNLSLHANVPNSQMIDFYSIIGDSGGFLCSTSKVEGAPYSLLEAMSCKCPVLTTDSDGVRSSIIHNQTGKYYTLGNVADAVKQAKELMTDYKLREHIRLHALEHVKTHFNPDLYCRNFINMLVSLGINYTY</sequence>
<gene>
    <name evidence="2" type="ORF">A6K24_25085</name>
</gene>
<keyword evidence="3" id="KW-1185">Reference proteome</keyword>
<reference evidence="3" key="1">
    <citation type="submission" date="2016-04" db="EMBL/GenBank/DDBJ databases">
        <authorList>
            <person name="Lyu Z."/>
            <person name="Lyu W."/>
        </authorList>
    </citation>
    <scope>NUCLEOTIDE SEQUENCE [LARGE SCALE GENOMIC DNA]</scope>
    <source>
        <strain evidence="3">C44</strain>
    </source>
</reference>
<dbReference type="CDD" id="cd03801">
    <property type="entry name" value="GT4_PimA-like"/>
    <property type="match status" value="1"/>
</dbReference>
<dbReference type="SUPFAM" id="SSF53756">
    <property type="entry name" value="UDP-Glycosyltransferase/glycogen phosphorylase"/>
    <property type="match status" value="1"/>
</dbReference>
<dbReference type="InterPro" id="IPR001296">
    <property type="entry name" value="Glyco_trans_1"/>
</dbReference>
<dbReference type="RefSeq" id="WP_066335750.1">
    <property type="nucleotide sequence ID" value="NZ_LWSG01000026.1"/>
</dbReference>
<dbReference type="STRING" id="152268.A6K24_25085"/>
<dbReference type="PANTHER" id="PTHR12526:SF630">
    <property type="entry name" value="GLYCOSYLTRANSFERASE"/>
    <property type="match status" value="1"/>
</dbReference>
<evidence type="ECO:0000313" key="3">
    <source>
        <dbReference type="Proteomes" id="UP000078534"/>
    </source>
</evidence>
<organism evidence="2 3">
    <name type="scientific">Metabacillus litoralis</name>
    <dbReference type="NCBI Taxonomy" id="152268"/>
    <lineage>
        <taxon>Bacteria</taxon>
        <taxon>Bacillati</taxon>
        <taxon>Bacillota</taxon>
        <taxon>Bacilli</taxon>
        <taxon>Bacillales</taxon>
        <taxon>Bacillaceae</taxon>
        <taxon>Metabacillus</taxon>
    </lineage>
</organism>
<proteinExistence type="predicted"/>
<dbReference type="AlphaFoldDB" id="A0A179SWG6"/>